<dbReference type="Pfam" id="PF00270">
    <property type="entry name" value="DEAD"/>
    <property type="match status" value="1"/>
</dbReference>
<accession>N1Q6H9</accession>
<protein>
    <recommendedName>
        <fullName evidence="22">Dicer-like protein 2</fullName>
    </recommendedName>
</protein>
<evidence type="ECO:0000256" key="9">
    <source>
        <dbReference type="ARBA" id="ARBA00022840"/>
    </source>
</evidence>
<dbReference type="GO" id="GO:0004525">
    <property type="term" value="F:ribonuclease III activity"/>
    <property type="evidence" value="ECO:0007669"/>
    <property type="project" value="InterPro"/>
</dbReference>
<dbReference type="KEGG" id="pfj:MYCFIDRAFT_104430"/>
<evidence type="ECO:0000256" key="6">
    <source>
        <dbReference type="ARBA" id="ARBA00022741"/>
    </source>
</evidence>
<feature type="non-terminal residue" evidence="20">
    <location>
        <position position="1360"/>
    </location>
</feature>
<dbReference type="PROSITE" id="PS51194">
    <property type="entry name" value="HELICASE_CTER"/>
    <property type="match status" value="1"/>
</dbReference>
<feature type="domain" description="Helicase C-terminal" evidence="18">
    <location>
        <begin position="356"/>
        <end position="523"/>
    </location>
</feature>
<comment type="cofactor">
    <cofactor evidence="1">
        <name>Mn(2+)</name>
        <dbReference type="ChEBI" id="CHEBI:29035"/>
    </cofactor>
</comment>
<dbReference type="CDD" id="cd18802">
    <property type="entry name" value="SF2_C_dicer"/>
    <property type="match status" value="1"/>
</dbReference>
<dbReference type="SMART" id="SM00535">
    <property type="entry name" value="RIBOc"/>
    <property type="match status" value="2"/>
</dbReference>
<dbReference type="SUPFAM" id="SSF69065">
    <property type="entry name" value="RNase III domain-like"/>
    <property type="match status" value="2"/>
</dbReference>
<dbReference type="InterPro" id="IPR000999">
    <property type="entry name" value="RNase_III_dom"/>
</dbReference>
<evidence type="ECO:0000256" key="7">
    <source>
        <dbReference type="ARBA" id="ARBA00022801"/>
    </source>
</evidence>
<evidence type="ECO:0000259" key="16">
    <source>
        <dbReference type="PROSITE" id="PS50142"/>
    </source>
</evidence>
<evidence type="ECO:0000256" key="14">
    <source>
        <dbReference type="ARBA" id="ARBA00025403"/>
    </source>
</evidence>
<evidence type="ECO:0000259" key="17">
    <source>
        <dbReference type="PROSITE" id="PS51192"/>
    </source>
</evidence>
<evidence type="ECO:0000256" key="3">
    <source>
        <dbReference type="ARBA" id="ARBA00022721"/>
    </source>
</evidence>
<evidence type="ECO:0000259" key="18">
    <source>
        <dbReference type="PROSITE" id="PS51194"/>
    </source>
</evidence>
<keyword evidence="3" id="KW-0930">Antiviral protein</keyword>
<dbReference type="GO" id="GO:0030422">
    <property type="term" value="P:siRNA processing"/>
    <property type="evidence" value="ECO:0007669"/>
    <property type="project" value="TreeGrafter"/>
</dbReference>
<feature type="domain" description="Dicer dsRNA-binding fold" evidence="19">
    <location>
        <begin position="548"/>
        <end position="645"/>
    </location>
</feature>
<comment type="function">
    <text evidence="14">Dicer-like endonuclease involved in cleaving double-stranded RNA in the RNA interference (RNAi) pathway. Produces 21 to 25 bp dsRNAs (siRNAs) which target the selective destruction of homologous RNAs leading to sequence-specific suppression of gene expression, called post-transcriptional gene silencing (PTGS). Part of a broad host defense response against viral infection and transposons.</text>
</comment>
<dbReference type="GO" id="GO:0046872">
    <property type="term" value="F:metal ion binding"/>
    <property type="evidence" value="ECO:0007669"/>
    <property type="project" value="UniProtKB-KW"/>
</dbReference>
<dbReference type="InterPro" id="IPR038248">
    <property type="entry name" value="Dicer_dimer_sf"/>
</dbReference>
<evidence type="ECO:0000256" key="1">
    <source>
        <dbReference type="ARBA" id="ARBA00001936"/>
    </source>
</evidence>
<evidence type="ECO:0000256" key="11">
    <source>
        <dbReference type="ARBA" id="ARBA00022884"/>
    </source>
</evidence>
<keyword evidence="11 15" id="KW-0694">RNA-binding</keyword>
<evidence type="ECO:0000256" key="8">
    <source>
        <dbReference type="ARBA" id="ARBA00022806"/>
    </source>
</evidence>
<name>N1Q6H9_PSEFD</name>
<dbReference type="GO" id="GO:0004386">
    <property type="term" value="F:helicase activity"/>
    <property type="evidence" value="ECO:0007669"/>
    <property type="project" value="UniProtKB-KW"/>
</dbReference>
<evidence type="ECO:0000256" key="12">
    <source>
        <dbReference type="ARBA" id="ARBA00023118"/>
    </source>
</evidence>
<dbReference type="EMBL" id="KB446555">
    <property type="protein sequence ID" value="EME87995.1"/>
    <property type="molecule type" value="Genomic_DNA"/>
</dbReference>
<evidence type="ECO:0008006" key="22">
    <source>
        <dbReference type="Google" id="ProtNLM"/>
    </source>
</evidence>
<organism evidence="20 21">
    <name type="scientific">Pseudocercospora fijiensis (strain CIRAD86)</name>
    <name type="common">Black leaf streak disease fungus</name>
    <name type="synonym">Mycosphaerella fijiensis</name>
    <dbReference type="NCBI Taxonomy" id="383855"/>
    <lineage>
        <taxon>Eukaryota</taxon>
        <taxon>Fungi</taxon>
        <taxon>Dikarya</taxon>
        <taxon>Ascomycota</taxon>
        <taxon>Pezizomycotina</taxon>
        <taxon>Dothideomycetes</taxon>
        <taxon>Dothideomycetidae</taxon>
        <taxon>Mycosphaerellales</taxon>
        <taxon>Mycosphaerellaceae</taxon>
        <taxon>Pseudocercospora</taxon>
    </lineage>
</organism>
<dbReference type="GO" id="GO:0050688">
    <property type="term" value="P:regulation of defense response to virus"/>
    <property type="evidence" value="ECO:0007669"/>
    <property type="project" value="UniProtKB-KW"/>
</dbReference>
<reference evidence="20 21" key="1">
    <citation type="journal article" date="2012" name="PLoS Pathog.">
        <title>Diverse lifestyles and strategies of plant pathogenesis encoded in the genomes of eighteen Dothideomycetes fungi.</title>
        <authorList>
            <person name="Ohm R.A."/>
            <person name="Feau N."/>
            <person name="Henrissat B."/>
            <person name="Schoch C.L."/>
            <person name="Horwitz B.A."/>
            <person name="Barry K.W."/>
            <person name="Condon B.J."/>
            <person name="Copeland A.C."/>
            <person name="Dhillon B."/>
            <person name="Glaser F."/>
            <person name="Hesse C.N."/>
            <person name="Kosti I."/>
            <person name="LaButti K."/>
            <person name="Lindquist E.A."/>
            <person name="Lucas S."/>
            <person name="Salamov A.A."/>
            <person name="Bradshaw R.E."/>
            <person name="Ciuffetti L."/>
            <person name="Hamelin R.C."/>
            <person name="Kema G.H.J."/>
            <person name="Lawrence C."/>
            <person name="Scott J.A."/>
            <person name="Spatafora J.W."/>
            <person name="Turgeon B.G."/>
            <person name="de Wit P.J.G.M."/>
            <person name="Zhong S."/>
            <person name="Goodwin S.B."/>
            <person name="Grigoriev I.V."/>
        </authorList>
    </citation>
    <scope>NUCLEOTIDE SEQUENCE [LARGE SCALE GENOMIC DNA]</scope>
    <source>
        <strain evidence="20 21">CIRAD86</strain>
    </source>
</reference>
<evidence type="ECO:0000313" key="20">
    <source>
        <dbReference type="EMBL" id="EME87995.1"/>
    </source>
</evidence>
<dbReference type="PROSITE" id="PS00517">
    <property type="entry name" value="RNASE_3_1"/>
    <property type="match status" value="1"/>
</dbReference>
<keyword evidence="10" id="KW-0460">Magnesium</keyword>
<dbReference type="HOGENOM" id="CLU_000907_4_6_1"/>
<keyword evidence="21" id="KW-1185">Reference proteome</keyword>
<keyword evidence="9" id="KW-0067">ATP-binding</keyword>
<evidence type="ECO:0000256" key="15">
    <source>
        <dbReference type="PROSITE-ProRule" id="PRU00657"/>
    </source>
</evidence>
<dbReference type="OrthoDB" id="416741at2759"/>
<keyword evidence="5" id="KW-0677">Repeat</keyword>
<evidence type="ECO:0000259" key="19">
    <source>
        <dbReference type="PROSITE" id="PS51327"/>
    </source>
</evidence>
<feature type="domain" description="RNase III" evidence="16">
    <location>
        <begin position="881"/>
        <end position="1034"/>
    </location>
</feature>
<comment type="cofactor">
    <cofactor evidence="2">
        <name>Mg(2+)</name>
        <dbReference type="ChEBI" id="CHEBI:18420"/>
    </cofactor>
</comment>
<feature type="non-terminal residue" evidence="20">
    <location>
        <position position="1"/>
    </location>
</feature>
<evidence type="ECO:0000313" key="21">
    <source>
        <dbReference type="Proteomes" id="UP000016932"/>
    </source>
</evidence>
<keyword evidence="6" id="KW-0547">Nucleotide-binding</keyword>
<dbReference type="STRING" id="383855.N1Q6H9"/>
<dbReference type="PROSITE" id="PS50142">
    <property type="entry name" value="RNASE_3_2"/>
    <property type="match status" value="2"/>
</dbReference>
<dbReference type="VEuPathDB" id="FungiDB:MYCFIDRAFT_104430"/>
<dbReference type="GO" id="GO:0005634">
    <property type="term" value="C:nucleus"/>
    <property type="evidence" value="ECO:0007669"/>
    <property type="project" value="TreeGrafter"/>
</dbReference>
<dbReference type="RefSeq" id="XP_007921228.1">
    <property type="nucleotide sequence ID" value="XM_007923037.1"/>
</dbReference>
<dbReference type="InterPro" id="IPR014001">
    <property type="entry name" value="Helicase_ATP-bd"/>
</dbReference>
<dbReference type="PANTHER" id="PTHR14950">
    <property type="entry name" value="DICER-RELATED"/>
    <property type="match status" value="1"/>
</dbReference>
<comment type="similarity">
    <text evidence="15">Belongs to the helicase family. Dicer subfamily.</text>
</comment>
<keyword evidence="13" id="KW-0464">Manganese</keyword>
<evidence type="ECO:0000256" key="2">
    <source>
        <dbReference type="ARBA" id="ARBA00001946"/>
    </source>
</evidence>
<sequence>IKLRSYQTEMLEASVQKNIIVAMDTGSGKTHIALARIRVELERNDKLVWFLTPSKTLAEQQHQVLSAELSGYGTRLLTGADACDKWSDQGLWTAALTNVRLVVATPAILLDALTHAFMHMTRLALCVFDEAHHCTKKHPMNSIMQLFYRPARERGESVPHILGLSASPHLPEAAAADHVRRTIESNLNAITVTPKQHRRELDTFVHPPDVQNIVYTAPSGGALPGRLSTALAYLTRTYDLSTDPYVLELTEQDDERSRKQLQKTMMKRKTYCLDQLRALDIRAGFLLEQLGASMADWYVAACIRRFRAGLMSECIVLPDLSEKERQHLARIFDRIRELAPATPDTNGSDITAKATELLELLLKHADPSLRGIIFVEQRVLVTALAEWLRGLPQLNDQYQIAAFVGTSTSTNRKISVADLVTLQDQARDLEAFRRGEKNLMVATNVLEEGIDISACNLVICFDPPQNLVSFVQRRGRARQQHSKYFIFTKANDIGKAKQPWTLLEAAMKELYSDDTRQVCEALESHDLDKESRIYQVQSTQALLTLDNAKSHLYHFCSVCISNAAGYVDLRPEFDTSQDQETHLWTATVDLPAFVHPDLRSARSAESWSREELAIKDAAFEAYVALHQAGLINDNLLPPLHEHEESESSGRHSDQSRLVDGSNRLSAWQRLGRPMPNLVSWNRWEVILEHKNTVVVKMEMWLPFAVATEMAAFKLHWNEETEYTARINHYDETSHYLDAERLDVLQRCTSLVLNSVHSARMPSNASEFPILFQPQNIQDVGKWLLDFGGQDSATTFDSGTEHAGLVHVKSQPGRLFFLRSNHRADNGDGVLLTPFPKRKDFLHPVLATNNTSVAYSSVESVPASECTIERMPARYALFAAFVPSMLHRLDLALTAAILQAGTLGDIDVKNTTLILDALCSPSAGEPADYNRLEYLGDQILKHCAEVQVMAQHLKRPEGSLTLQRDKIVRNSTLAKAALQAGLDEFIITKPFTGAKWRPPSFSKTSGLDCGKREISTKTLADVVESLVGAAYLDGGLAKGLQCIKILLPNEIWHPLPHCFNLLLSDLGPAASHDGLSFLERMIGHEFEHKQLLMQAITHVTCPYKGQLSYERLEFLGDSVLDLVITPHLFAHKRLLRHWELHQAHEALVNKYFLGYCCMNYAIEQDENDIVAVADGSYRAMPKLRKVHLYDFLRADSQTAQMRRTAVAKFDAMVPEIAERLQGGTEYPWPELVTLSPPKFFSDIIESVLGALYIDSRGDFGVCEAFLARLGIVQYMRRMLEQRVDCLHPKERIGILADQDSVRYSSKRLEAQDGSKSWTCTIQVGGAEVVAIDGCASQEEGEVKAAAQACRVLKGREAPAVK</sequence>
<dbReference type="InterPro" id="IPR011545">
    <property type="entry name" value="DEAD/DEAH_box_helicase_dom"/>
</dbReference>
<dbReference type="SUPFAM" id="SSF52540">
    <property type="entry name" value="P-loop containing nucleoside triphosphate hydrolases"/>
    <property type="match status" value="1"/>
</dbReference>
<dbReference type="eggNOG" id="KOG0701">
    <property type="taxonomic scope" value="Eukaryota"/>
</dbReference>
<feature type="domain" description="Helicase ATP-binding" evidence="17">
    <location>
        <begin position="10"/>
        <end position="186"/>
    </location>
</feature>
<dbReference type="InterPro" id="IPR001650">
    <property type="entry name" value="Helicase_C-like"/>
</dbReference>
<dbReference type="InterPro" id="IPR005034">
    <property type="entry name" value="Dicer_dimerisation"/>
</dbReference>
<keyword evidence="7" id="KW-0378">Hydrolase</keyword>
<dbReference type="Pfam" id="PF03368">
    <property type="entry name" value="Dicer_dimer"/>
    <property type="match status" value="1"/>
</dbReference>
<gene>
    <name evidence="20" type="ORF">MYCFIDRAFT_104430</name>
</gene>
<keyword evidence="4" id="KW-0479">Metal-binding</keyword>
<feature type="domain" description="RNase III" evidence="16">
    <location>
        <begin position="1074"/>
        <end position="1255"/>
    </location>
</feature>
<dbReference type="FunFam" id="1.10.1520.10:FF:000032">
    <property type="entry name" value="Dicer-like protein 2"/>
    <property type="match status" value="1"/>
</dbReference>
<dbReference type="GO" id="GO:0003723">
    <property type="term" value="F:RNA binding"/>
    <property type="evidence" value="ECO:0007669"/>
    <property type="project" value="UniProtKB-UniRule"/>
</dbReference>
<dbReference type="PROSITE" id="PS51327">
    <property type="entry name" value="DICER_DSRBF"/>
    <property type="match status" value="1"/>
</dbReference>
<keyword evidence="8" id="KW-0347">Helicase</keyword>
<evidence type="ECO:0000256" key="4">
    <source>
        <dbReference type="ARBA" id="ARBA00022723"/>
    </source>
</evidence>
<dbReference type="GeneID" id="19330079"/>
<dbReference type="Pfam" id="PF00271">
    <property type="entry name" value="Helicase_C"/>
    <property type="match status" value="1"/>
</dbReference>
<evidence type="ECO:0000256" key="10">
    <source>
        <dbReference type="ARBA" id="ARBA00022842"/>
    </source>
</evidence>
<dbReference type="Proteomes" id="UP000016932">
    <property type="component" value="Unassembled WGS sequence"/>
</dbReference>
<evidence type="ECO:0000256" key="13">
    <source>
        <dbReference type="ARBA" id="ARBA00023211"/>
    </source>
</evidence>
<dbReference type="SMART" id="SM00490">
    <property type="entry name" value="HELICc"/>
    <property type="match status" value="1"/>
</dbReference>
<evidence type="ECO:0000256" key="5">
    <source>
        <dbReference type="ARBA" id="ARBA00022737"/>
    </source>
</evidence>
<dbReference type="GO" id="GO:0005524">
    <property type="term" value="F:ATP binding"/>
    <property type="evidence" value="ECO:0007669"/>
    <property type="project" value="UniProtKB-KW"/>
</dbReference>
<dbReference type="InterPro" id="IPR027417">
    <property type="entry name" value="P-loop_NTPase"/>
</dbReference>
<dbReference type="Gene3D" id="3.30.160.380">
    <property type="entry name" value="Dicer dimerisation domain"/>
    <property type="match status" value="1"/>
</dbReference>
<dbReference type="Gene3D" id="1.10.1520.10">
    <property type="entry name" value="Ribonuclease III domain"/>
    <property type="match status" value="2"/>
</dbReference>
<keyword evidence="12" id="KW-0051">Antiviral defense</keyword>
<dbReference type="GO" id="GO:0005737">
    <property type="term" value="C:cytoplasm"/>
    <property type="evidence" value="ECO:0007669"/>
    <property type="project" value="TreeGrafter"/>
</dbReference>
<dbReference type="CDD" id="cd00593">
    <property type="entry name" value="RIBOc"/>
    <property type="match status" value="2"/>
</dbReference>
<dbReference type="Gene3D" id="3.40.50.300">
    <property type="entry name" value="P-loop containing nucleotide triphosphate hydrolases"/>
    <property type="match status" value="2"/>
</dbReference>
<dbReference type="Pfam" id="PF00636">
    <property type="entry name" value="Ribonuclease_3"/>
    <property type="match status" value="2"/>
</dbReference>
<proteinExistence type="inferred from homology"/>
<dbReference type="PROSITE" id="PS51192">
    <property type="entry name" value="HELICASE_ATP_BIND_1"/>
    <property type="match status" value="1"/>
</dbReference>
<dbReference type="SMART" id="SM00487">
    <property type="entry name" value="DEXDc"/>
    <property type="match status" value="1"/>
</dbReference>
<dbReference type="PANTHER" id="PTHR14950:SF37">
    <property type="entry name" value="ENDORIBONUCLEASE DICER"/>
    <property type="match status" value="1"/>
</dbReference>
<dbReference type="InterPro" id="IPR036389">
    <property type="entry name" value="RNase_III_sf"/>
</dbReference>
<dbReference type="GO" id="GO:0051607">
    <property type="term" value="P:defense response to virus"/>
    <property type="evidence" value="ECO:0007669"/>
    <property type="project" value="UniProtKB-KW"/>
</dbReference>